<accession>A0ABX0RK32</accession>
<dbReference type="Gene3D" id="3.90.79.10">
    <property type="entry name" value="Nucleoside Triphosphate Pyrophosphohydrolase"/>
    <property type="match status" value="1"/>
</dbReference>
<proteinExistence type="predicted"/>
<evidence type="ECO:0000259" key="2">
    <source>
        <dbReference type="PROSITE" id="PS51462"/>
    </source>
</evidence>
<name>A0ABX0RK32_9GAMM</name>
<comment type="cofactor">
    <cofactor evidence="1">
        <name>Mg(2+)</name>
        <dbReference type="ChEBI" id="CHEBI:18420"/>
    </cofactor>
</comment>
<dbReference type="InterPro" id="IPR015797">
    <property type="entry name" value="NUDIX_hydrolase-like_dom_sf"/>
</dbReference>
<dbReference type="CDD" id="cd03424">
    <property type="entry name" value="NUDIX_ADPRase_Nudt5_UGPPase_Nudt14"/>
    <property type="match status" value="1"/>
</dbReference>
<dbReference type="GO" id="GO:0016787">
    <property type="term" value="F:hydrolase activity"/>
    <property type="evidence" value="ECO:0007669"/>
    <property type="project" value="UniProtKB-KW"/>
</dbReference>
<keyword evidence="3" id="KW-0378">Hydrolase</keyword>
<dbReference type="Proteomes" id="UP001515780">
    <property type="component" value="Unassembled WGS sequence"/>
</dbReference>
<dbReference type="InterPro" id="IPR000086">
    <property type="entry name" value="NUDIX_hydrolase_dom"/>
</dbReference>
<evidence type="ECO:0000313" key="3">
    <source>
        <dbReference type="EMBL" id="NIG17464.1"/>
    </source>
</evidence>
<comment type="caution">
    <text evidence="3">The sequence shown here is derived from an EMBL/GenBank/DDBJ whole genome shotgun (WGS) entry which is preliminary data.</text>
</comment>
<keyword evidence="4" id="KW-1185">Reference proteome</keyword>
<evidence type="ECO:0000256" key="1">
    <source>
        <dbReference type="ARBA" id="ARBA00001946"/>
    </source>
</evidence>
<dbReference type="Pfam" id="PF00293">
    <property type="entry name" value="NUDIX"/>
    <property type="match status" value="1"/>
</dbReference>
<sequence>MLSVSIDELGHLKLHQKNGGVVIIPIHKNQYAIIQHLRNGENLYEFPRGFIDSGETHLTGGERELKEELNLESSNSYILGKLSTDSGLISDKIQAIICEVDDIKNLTPQKEEGVICCKFHSLEEIFGMIKQGLIRDNFTLSALMLLIAKNQS</sequence>
<dbReference type="EMBL" id="VWXC01000001">
    <property type="protein sequence ID" value="NIG17464.1"/>
    <property type="molecule type" value="Genomic_DNA"/>
</dbReference>
<dbReference type="SUPFAM" id="SSF55811">
    <property type="entry name" value="Nudix"/>
    <property type="match status" value="1"/>
</dbReference>
<feature type="domain" description="Nudix hydrolase" evidence="2">
    <location>
        <begin position="13"/>
        <end position="142"/>
    </location>
</feature>
<reference evidence="3 4" key="1">
    <citation type="journal article" date="2019" name="bioRxiv">
        <title>Bacteria contribute to plant secondary compound degradation in a generalist herbivore system.</title>
        <authorList>
            <person name="Francoeur C.B."/>
            <person name="Khadempour L."/>
            <person name="Moreira-Soto R.D."/>
            <person name="Gotting K."/>
            <person name="Book A.J."/>
            <person name="Pinto-Tomas A.A."/>
            <person name="Keefover-Ring K."/>
            <person name="Currie C.R."/>
        </authorList>
    </citation>
    <scope>NUCLEOTIDE SEQUENCE [LARGE SCALE GENOMIC DNA]</scope>
    <source>
        <strain evidence="3">Al-1710</strain>
    </source>
</reference>
<organism evidence="3 4">
    <name type="scientific">Candidatus Pantoea communis</name>
    <dbReference type="NCBI Taxonomy" id="2608354"/>
    <lineage>
        <taxon>Bacteria</taxon>
        <taxon>Pseudomonadati</taxon>
        <taxon>Pseudomonadota</taxon>
        <taxon>Gammaproteobacteria</taxon>
        <taxon>Enterobacterales</taxon>
        <taxon>Erwiniaceae</taxon>
        <taxon>Pantoea</taxon>
    </lineage>
</organism>
<dbReference type="PROSITE" id="PS51462">
    <property type="entry name" value="NUDIX"/>
    <property type="match status" value="1"/>
</dbReference>
<evidence type="ECO:0000313" key="4">
    <source>
        <dbReference type="Proteomes" id="UP001515780"/>
    </source>
</evidence>
<gene>
    <name evidence="3" type="ORF">F3J37_02070</name>
</gene>
<protein>
    <submittedName>
        <fullName evidence="3">NUDIX hydrolase</fullName>
    </submittedName>
</protein>